<accession>C6BUP5</accession>
<dbReference type="eggNOG" id="ENOG5031HJ0">
    <property type="taxonomic scope" value="Bacteria"/>
</dbReference>
<keyword evidence="3" id="KW-1185">Reference proteome</keyword>
<keyword evidence="1" id="KW-1133">Transmembrane helix</keyword>
<dbReference type="HOGENOM" id="CLU_3098124_0_0_7"/>
<keyword evidence="1" id="KW-0472">Membrane</keyword>
<gene>
    <name evidence="2" type="ordered locus">Desal_3794</name>
</gene>
<name>C6BUP5_MARSD</name>
<dbReference type="STRING" id="526222.Desal_3794"/>
<keyword evidence="1" id="KW-0812">Transmembrane</keyword>
<organism evidence="2 3">
    <name type="scientific">Maridesulfovibrio salexigens (strain ATCC 14822 / DSM 2638 / NCIMB 8403 / VKM B-1763)</name>
    <name type="common">Desulfovibrio salexigens</name>
    <dbReference type="NCBI Taxonomy" id="526222"/>
    <lineage>
        <taxon>Bacteria</taxon>
        <taxon>Pseudomonadati</taxon>
        <taxon>Thermodesulfobacteriota</taxon>
        <taxon>Desulfovibrionia</taxon>
        <taxon>Desulfovibrionales</taxon>
        <taxon>Desulfovibrionaceae</taxon>
        <taxon>Maridesulfovibrio</taxon>
    </lineage>
</organism>
<reference evidence="2 3" key="1">
    <citation type="submission" date="2009-06" db="EMBL/GenBank/DDBJ databases">
        <title>Complete sequence of Desulfovibrio salexigens DSM 2638.</title>
        <authorList>
            <consortium name="US DOE Joint Genome Institute"/>
            <person name="Lucas S."/>
            <person name="Copeland A."/>
            <person name="Lapidus A."/>
            <person name="Glavina del Rio T."/>
            <person name="Tice H."/>
            <person name="Bruce D."/>
            <person name="Goodwin L."/>
            <person name="Pitluck S."/>
            <person name="Munk A.C."/>
            <person name="Brettin T."/>
            <person name="Detter J.C."/>
            <person name="Han C."/>
            <person name="Tapia R."/>
            <person name="Larimer F."/>
            <person name="Land M."/>
            <person name="Hauser L."/>
            <person name="Kyrpides N."/>
            <person name="Anderson I."/>
            <person name="Wall J.D."/>
            <person name="Arkin A.P."/>
            <person name="Dehal P."/>
            <person name="Chivian D."/>
            <person name="Giles B."/>
            <person name="Hazen T.C."/>
        </authorList>
    </citation>
    <scope>NUCLEOTIDE SEQUENCE [LARGE SCALE GENOMIC DNA]</scope>
    <source>
        <strain evidence="3">ATCC 14822 / DSM 2638 / NCIMB 8403 / VKM B-1763</strain>
    </source>
</reference>
<sequence length="51" mass="5852">MFKLLLFIAILILIFGYRKKQKVKGGININTILMAALVVLFIISLLTRFQN</sequence>
<dbReference type="KEGG" id="dsa:Desal_3794"/>
<dbReference type="Proteomes" id="UP000002601">
    <property type="component" value="Chromosome"/>
</dbReference>
<evidence type="ECO:0000256" key="1">
    <source>
        <dbReference type="SAM" id="Phobius"/>
    </source>
</evidence>
<dbReference type="AlphaFoldDB" id="C6BUP5"/>
<evidence type="ECO:0000313" key="2">
    <source>
        <dbReference type="EMBL" id="ACS81839.1"/>
    </source>
</evidence>
<feature type="transmembrane region" description="Helical" evidence="1">
    <location>
        <begin position="28"/>
        <end position="47"/>
    </location>
</feature>
<dbReference type="RefSeq" id="WP_015853655.1">
    <property type="nucleotide sequence ID" value="NC_012881.1"/>
</dbReference>
<protein>
    <submittedName>
        <fullName evidence="2">Uncharacterized protein</fullName>
    </submittedName>
</protein>
<proteinExistence type="predicted"/>
<dbReference type="EMBL" id="CP001649">
    <property type="protein sequence ID" value="ACS81839.1"/>
    <property type="molecule type" value="Genomic_DNA"/>
</dbReference>
<evidence type="ECO:0000313" key="3">
    <source>
        <dbReference type="Proteomes" id="UP000002601"/>
    </source>
</evidence>